<feature type="repeat" description="ANK" evidence="7">
    <location>
        <begin position="107"/>
        <end position="128"/>
    </location>
</feature>
<dbReference type="SMART" id="SM00248">
    <property type="entry name" value="ANK"/>
    <property type="match status" value="7"/>
</dbReference>
<dbReference type="InterPro" id="IPR002110">
    <property type="entry name" value="Ankyrin_rpt"/>
</dbReference>
<evidence type="ECO:0000256" key="6">
    <source>
        <dbReference type="ARBA" id="ARBA00023136"/>
    </source>
</evidence>
<dbReference type="Pfam" id="PF00023">
    <property type="entry name" value="Ank"/>
    <property type="match status" value="1"/>
</dbReference>
<keyword evidence="4 8" id="KW-1133">Transmembrane helix</keyword>
<comment type="subcellular location">
    <subcellularLocation>
        <location evidence="1">Membrane</location>
        <topology evidence="1">Multi-pass membrane protein</topology>
    </subcellularLocation>
</comment>
<evidence type="ECO:0000256" key="2">
    <source>
        <dbReference type="ARBA" id="ARBA00022692"/>
    </source>
</evidence>
<evidence type="ECO:0000256" key="4">
    <source>
        <dbReference type="ARBA" id="ARBA00022989"/>
    </source>
</evidence>
<feature type="transmembrane region" description="Helical" evidence="8">
    <location>
        <begin position="366"/>
        <end position="387"/>
    </location>
</feature>
<feature type="transmembrane region" description="Helical" evidence="8">
    <location>
        <begin position="440"/>
        <end position="461"/>
    </location>
</feature>
<evidence type="ECO:0000256" key="5">
    <source>
        <dbReference type="ARBA" id="ARBA00023043"/>
    </source>
</evidence>
<protein>
    <recommendedName>
        <fullName evidence="9">PGG domain-containing protein</fullName>
    </recommendedName>
</protein>
<gene>
    <name evidence="10" type="ORF">WN944_002528</name>
</gene>
<evidence type="ECO:0000313" key="10">
    <source>
        <dbReference type="EMBL" id="KAK9210159.1"/>
    </source>
</evidence>
<dbReference type="PROSITE" id="PS50088">
    <property type="entry name" value="ANK_REPEAT"/>
    <property type="match status" value="3"/>
</dbReference>
<feature type="domain" description="PGG" evidence="9">
    <location>
        <begin position="296"/>
        <end position="419"/>
    </location>
</feature>
<dbReference type="Gene3D" id="1.25.40.20">
    <property type="entry name" value="Ankyrin repeat-containing domain"/>
    <property type="match status" value="1"/>
</dbReference>
<dbReference type="InterPro" id="IPR026961">
    <property type="entry name" value="PGG_dom"/>
</dbReference>
<keyword evidence="11" id="KW-1185">Reference proteome</keyword>
<dbReference type="Pfam" id="PF13962">
    <property type="entry name" value="PGG"/>
    <property type="match status" value="1"/>
</dbReference>
<dbReference type="PROSITE" id="PS50297">
    <property type="entry name" value="ANK_REP_REGION"/>
    <property type="match status" value="3"/>
</dbReference>
<keyword evidence="3" id="KW-0677">Repeat</keyword>
<accession>A0AAP0QNJ8</accession>
<dbReference type="Pfam" id="PF12796">
    <property type="entry name" value="Ank_2"/>
    <property type="match status" value="1"/>
</dbReference>
<proteinExistence type="predicted"/>
<dbReference type="PANTHER" id="PTHR24186">
    <property type="entry name" value="PROTEIN PHOSPHATASE 1 REGULATORY SUBUNIT"/>
    <property type="match status" value="1"/>
</dbReference>
<evidence type="ECO:0000256" key="3">
    <source>
        <dbReference type="ARBA" id="ARBA00022737"/>
    </source>
</evidence>
<dbReference type="EMBL" id="JBCGBO010000004">
    <property type="protein sequence ID" value="KAK9210159.1"/>
    <property type="molecule type" value="Genomic_DNA"/>
</dbReference>
<evidence type="ECO:0000256" key="1">
    <source>
        <dbReference type="ARBA" id="ARBA00004141"/>
    </source>
</evidence>
<dbReference type="GO" id="GO:0005886">
    <property type="term" value="C:plasma membrane"/>
    <property type="evidence" value="ECO:0007669"/>
    <property type="project" value="TreeGrafter"/>
</dbReference>
<feature type="repeat" description="ANK" evidence="7">
    <location>
        <begin position="39"/>
        <end position="62"/>
    </location>
</feature>
<comment type="caution">
    <text evidence="10">The sequence shown here is derived from an EMBL/GenBank/DDBJ whole genome shotgun (WGS) entry which is preliminary data.</text>
</comment>
<feature type="repeat" description="ANK" evidence="7">
    <location>
        <begin position="73"/>
        <end position="105"/>
    </location>
</feature>
<name>A0AAP0QNJ8_9ROSI</name>
<dbReference type="PANTHER" id="PTHR24186:SF37">
    <property type="entry name" value="PGG DOMAIN-CONTAINING PROTEIN"/>
    <property type="match status" value="1"/>
</dbReference>
<reference evidence="10 11" key="1">
    <citation type="submission" date="2024-05" db="EMBL/GenBank/DDBJ databases">
        <title>Haplotype-resolved chromosome-level genome assembly of Huyou (Citrus changshanensis).</title>
        <authorList>
            <person name="Miao C."/>
            <person name="Chen W."/>
            <person name="Wu Y."/>
            <person name="Wang L."/>
            <person name="Zhao S."/>
            <person name="Grierson D."/>
            <person name="Xu C."/>
            <person name="Chen K."/>
        </authorList>
    </citation>
    <scope>NUCLEOTIDE SEQUENCE [LARGE SCALE GENOMIC DNA]</scope>
    <source>
        <strain evidence="10">01-14</strain>
        <tissue evidence="10">Leaf</tissue>
    </source>
</reference>
<feature type="transmembrane region" description="Helical" evidence="8">
    <location>
        <begin position="394"/>
        <end position="420"/>
    </location>
</feature>
<evidence type="ECO:0000259" key="9">
    <source>
        <dbReference type="Pfam" id="PF13962"/>
    </source>
</evidence>
<keyword evidence="2 8" id="KW-0812">Transmembrane</keyword>
<dbReference type="SUPFAM" id="SSF48403">
    <property type="entry name" value="Ankyrin repeat"/>
    <property type="match status" value="1"/>
</dbReference>
<dbReference type="InterPro" id="IPR036770">
    <property type="entry name" value="Ankyrin_rpt-contain_sf"/>
</dbReference>
<dbReference type="Proteomes" id="UP001428341">
    <property type="component" value="Unassembled WGS sequence"/>
</dbReference>
<sequence length="477" mass="53624">MERMESLLYEASVEGNITTLLQLLEQDPLILDKVVTNRHHETPLHVAALRGHLDFAKEILRRTPVLAGELDSRRSSPLHMAAQKGYVEIVKELLQVNPDMCLARDVDGRNPLHMAAMKGRIQVLVDLFRARPFAAYATTIWSETVLHLCVKHNQLEALKFLVSIMNDRDFLNAKDDYGMSILHLAVADKQIETINYLLANTRVEVNDLNTHGYTALDILAQSRRDIKDLDIADSLRGAGAFKAIEIQSSLNRNNTSIGRSVRNNRAVSNSIIPHDQLKALPQECLINLQQKNKTEDWLTRKRDALMVVASLIATMAFQAGVNPPGGVWQDDFPGPGDVSQENSTAEAHQAGTAIIAYKYRSRYANYLAFNTAGFIASLSIILLLITGLPFKRRFFMWVLTVTVWIAITSMALTYRVSILVFTPKKDERTVTRVVEYGVKVWSAVMGLLLLGHTIRLLAIFFKKFDTLIGKRRRPSPL</sequence>
<evidence type="ECO:0000256" key="8">
    <source>
        <dbReference type="SAM" id="Phobius"/>
    </source>
</evidence>
<dbReference type="AlphaFoldDB" id="A0AAP0QNJ8"/>
<keyword evidence="6 8" id="KW-0472">Membrane</keyword>
<keyword evidence="5 7" id="KW-0040">ANK repeat</keyword>
<organism evidence="10 11">
    <name type="scientific">Citrus x changshan-huyou</name>
    <dbReference type="NCBI Taxonomy" id="2935761"/>
    <lineage>
        <taxon>Eukaryota</taxon>
        <taxon>Viridiplantae</taxon>
        <taxon>Streptophyta</taxon>
        <taxon>Embryophyta</taxon>
        <taxon>Tracheophyta</taxon>
        <taxon>Spermatophyta</taxon>
        <taxon>Magnoliopsida</taxon>
        <taxon>eudicotyledons</taxon>
        <taxon>Gunneridae</taxon>
        <taxon>Pentapetalae</taxon>
        <taxon>rosids</taxon>
        <taxon>malvids</taxon>
        <taxon>Sapindales</taxon>
        <taxon>Rutaceae</taxon>
        <taxon>Aurantioideae</taxon>
        <taxon>Citrus</taxon>
    </lineage>
</organism>
<evidence type="ECO:0000256" key="7">
    <source>
        <dbReference type="PROSITE-ProRule" id="PRU00023"/>
    </source>
</evidence>
<evidence type="ECO:0000313" key="11">
    <source>
        <dbReference type="Proteomes" id="UP001428341"/>
    </source>
</evidence>